<dbReference type="OrthoDB" id="2599301at2"/>
<name>A0A494XYU6_9BACL</name>
<keyword evidence="2" id="KW-1185">Reference proteome</keyword>
<protein>
    <submittedName>
        <fullName evidence="1">Uncharacterized protein</fullName>
    </submittedName>
</protein>
<evidence type="ECO:0000313" key="2">
    <source>
        <dbReference type="Proteomes" id="UP000282076"/>
    </source>
</evidence>
<comment type="caution">
    <text evidence="1">The sequence shown here is derived from an EMBL/GenBank/DDBJ whole genome shotgun (WGS) entry which is preliminary data.</text>
</comment>
<reference evidence="1 2" key="1">
    <citation type="submission" date="2018-10" db="EMBL/GenBank/DDBJ databases">
        <title>Cohnella sp. M2MS4P-1, whole genome shotgun sequence.</title>
        <authorList>
            <person name="Tuo L."/>
        </authorList>
    </citation>
    <scope>NUCLEOTIDE SEQUENCE [LARGE SCALE GENOMIC DNA]</scope>
    <source>
        <strain evidence="1 2">M2MS4P-1</strain>
    </source>
</reference>
<gene>
    <name evidence="1" type="ORF">D7Z26_06720</name>
</gene>
<dbReference type="AlphaFoldDB" id="A0A494XYU6"/>
<accession>A0A494XYU6</accession>
<dbReference type="Proteomes" id="UP000282076">
    <property type="component" value="Unassembled WGS sequence"/>
</dbReference>
<sequence>MISLAALKNIQIQEFEDFFREHKVPKWTVRISAGSTIQKYDKVRQIIQEELALEKPSFTYDEIDEFIFEKLFYANSNYQMVFRYNSFFGDVHLNSDEVNEYLAQNTNIEYLKNLINWVDNTDLINLCTVRSEFTTRRTLKAIHILLRIDTLDQLYGKRVAFCGVTVNVRQRLVILRFSHQQFELIKTEPLKLIKQILDTLGGIGTEGKKFEPLQLNINQISEDDSTSAIYELFAELSSEAEEILHSRVTKETEKKIVSFLNDLKVKEVKKEYIEQIKNVVYQDIADSMEDTAFEKGWIFKFQFREGDHTKASSRNDKRLPVYTA</sequence>
<organism evidence="1 2">
    <name type="scientific">Cohnella endophytica</name>
    <dbReference type="NCBI Taxonomy" id="2419778"/>
    <lineage>
        <taxon>Bacteria</taxon>
        <taxon>Bacillati</taxon>
        <taxon>Bacillota</taxon>
        <taxon>Bacilli</taxon>
        <taxon>Bacillales</taxon>
        <taxon>Paenibacillaceae</taxon>
        <taxon>Cohnella</taxon>
    </lineage>
</organism>
<proteinExistence type="predicted"/>
<dbReference type="RefSeq" id="WP_120975307.1">
    <property type="nucleotide sequence ID" value="NZ_RBZM01000004.1"/>
</dbReference>
<evidence type="ECO:0000313" key="1">
    <source>
        <dbReference type="EMBL" id="RKP54928.1"/>
    </source>
</evidence>
<dbReference type="EMBL" id="RBZM01000004">
    <property type="protein sequence ID" value="RKP54928.1"/>
    <property type="molecule type" value="Genomic_DNA"/>
</dbReference>